<evidence type="ECO:0000256" key="9">
    <source>
        <dbReference type="SAM" id="MobiDB-lite"/>
    </source>
</evidence>
<evidence type="ECO:0000256" key="3">
    <source>
        <dbReference type="ARBA" id="ARBA00022679"/>
    </source>
</evidence>
<evidence type="ECO:0000256" key="6">
    <source>
        <dbReference type="ARBA" id="ARBA00022840"/>
    </source>
</evidence>
<dbReference type="Gene3D" id="3.30.310.80">
    <property type="entry name" value="Kinase associated domain 1, KA1"/>
    <property type="match status" value="1"/>
</dbReference>
<dbReference type="AlphaFoldDB" id="A0A8H8DIH8"/>
<evidence type="ECO:0000256" key="2">
    <source>
        <dbReference type="ARBA" id="ARBA00022527"/>
    </source>
</evidence>
<dbReference type="Pfam" id="PF02149">
    <property type="entry name" value="KA1"/>
    <property type="match status" value="1"/>
</dbReference>
<dbReference type="PROSITE" id="PS50032">
    <property type="entry name" value="KA1"/>
    <property type="match status" value="1"/>
</dbReference>
<reference evidence="11 12" key="1">
    <citation type="journal article" name="Sci. Rep.">
        <title>Genome-scale phylogenetic analyses confirm Olpidium as the closest living zoosporic fungus to the non-flagellated, terrestrial fungi.</title>
        <authorList>
            <person name="Chang Y."/>
            <person name="Rochon D."/>
            <person name="Sekimoto S."/>
            <person name="Wang Y."/>
            <person name="Chovatia M."/>
            <person name="Sandor L."/>
            <person name="Salamov A."/>
            <person name="Grigoriev I.V."/>
            <person name="Stajich J.E."/>
            <person name="Spatafora J.W."/>
        </authorList>
    </citation>
    <scope>NUCLEOTIDE SEQUENCE [LARGE SCALE GENOMIC DNA]</scope>
    <source>
        <strain evidence="11">S191</strain>
    </source>
</reference>
<dbReference type="SUPFAM" id="SSF103243">
    <property type="entry name" value="KA1-like"/>
    <property type="match status" value="1"/>
</dbReference>
<dbReference type="InterPro" id="IPR028375">
    <property type="entry name" value="KA1/Ssp2_C"/>
</dbReference>
<evidence type="ECO:0000313" key="11">
    <source>
        <dbReference type="EMBL" id="KAG5459516.1"/>
    </source>
</evidence>
<comment type="catalytic activity">
    <reaction evidence="7">
        <text>L-threonyl-[protein] + ATP = O-phospho-L-threonyl-[protein] + ADP + H(+)</text>
        <dbReference type="Rhea" id="RHEA:46608"/>
        <dbReference type="Rhea" id="RHEA-COMP:11060"/>
        <dbReference type="Rhea" id="RHEA-COMP:11605"/>
        <dbReference type="ChEBI" id="CHEBI:15378"/>
        <dbReference type="ChEBI" id="CHEBI:30013"/>
        <dbReference type="ChEBI" id="CHEBI:30616"/>
        <dbReference type="ChEBI" id="CHEBI:61977"/>
        <dbReference type="ChEBI" id="CHEBI:456216"/>
        <dbReference type="EC" id="2.7.11.1"/>
    </reaction>
</comment>
<evidence type="ECO:0000259" key="10">
    <source>
        <dbReference type="PROSITE" id="PS50032"/>
    </source>
</evidence>
<comment type="caution">
    <text evidence="11">The sequence shown here is derived from an EMBL/GenBank/DDBJ whole genome shotgun (WGS) entry which is preliminary data.</text>
</comment>
<evidence type="ECO:0000313" key="12">
    <source>
        <dbReference type="Proteomes" id="UP000673691"/>
    </source>
</evidence>
<keyword evidence="3" id="KW-0808">Transferase</keyword>
<proteinExistence type="predicted"/>
<keyword evidence="12" id="KW-1185">Reference proteome</keyword>
<evidence type="ECO:0000256" key="4">
    <source>
        <dbReference type="ARBA" id="ARBA00022741"/>
    </source>
</evidence>
<keyword evidence="4" id="KW-0547">Nucleotide-binding</keyword>
<name>A0A8H8DIH8_9FUNG</name>
<comment type="catalytic activity">
    <reaction evidence="8">
        <text>L-seryl-[protein] + ATP = O-phospho-L-seryl-[protein] + ADP + H(+)</text>
        <dbReference type="Rhea" id="RHEA:17989"/>
        <dbReference type="Rhea" id="RHEA-COMP:9863"/>
        <dbReference type="Rhea" id="RHEA-COMP:11604"/>
        <dbReference type="ChEBI" id="CHEBI:15378"/>
        <dbReference type="ChEBI" id="CHEBI:29999"/>
        <dbReference type="ChEBI" id="CHEBI:30616"/>
        <dbReference type="ChEBI" id="CHEBI:83421"/>
        <dbReference type="ChEBI" id="CHEBI:456216"/>
        <dbReference type="EC" id="2.7.11.1"/>
    </reaction>
</comment>
<dbReference type="InterPro" id="IPR001772">
    <property type="entry name" value="KA1_dom"/>
</dbReference>
<accession>A0A8H8DIH8</accession>
<organism evidence="11 12">
    <name type="scientific">Olpidium bornovanus</name>
    <dbReference type="NCBI Taxonomy" id="278681"/>
    <lineage>
        <taxon>Eukaryota</taxon>
        <taxon>Fungi</taxon>
        <taxon>Fungi incertae sedis</taxon>
        <taxon>Olpidiomycota</taxon>
        <taxon>Olpidiomycotina</taxon>
        <taxon>Olpidiomycetes</taxon>
        <taxon>Olpidiales</taxon>
        <taxon>Olpidiaceae</taxon>
        <taxon>Olpidium</taxon>
    </lineage>
</organism>
<keyword evidence="2" id="KW-0723">Serine/threonine-protein kinase</keyword>
<evidence type="ECO:0000256" key="1">
    <source>
        <dbReference type="ARBA" id="ARBA00012513"/>
    </source>
</evidence>
<dbReference type="Proteomes" id="UP000673691">
    <property type="component" value="Unassembled WGS sequence"/>
</dbReference>
<evidence type="ECO:0000256" key="7">
    <source>
        <dbReference type="ARBA" id="ARBA00047899"/>
    </source>
</evidence>
<keyword evidence="6" id="KW-0067">ATP-binding</keyword>
<feature type="domain" description="KA1" evidence="10">
    <location>
        <begin position="161"/>
        <end position="210"/>
    </location>
</feature>
<keyword evidence="5" id="KW-0418">Kinase</keyword>
<protein>
    <recommendedName>
        <fullName evidence="1">non-specific serine/threonine protein kinase</fullName>
        <ecNumber evidence="1">2.7.11.1</ecNumber>
    </recommendedName>
</protein>
<gene>
    <name evidence="11" type="ORF">BJ554DRAFT_71</name>
</gene>
<dbReference type="OrthoDB" id="193931at2759"/>
<dbReference type="EC" id="2.7.11.1" evidence="1"/>
<feature type="region of interest" description="Disordered" evidence="9">
    <location>
        <begin position="128"/>
        <end position="152"/>
    </location>
</feature>
<evidence type="ECO:0000256" key="8">
    <source>
        <dbReference type="ARBA" id="ARBA00048679"/>
    </source>
</evidence>
<evidence type="ECO:0000256" key="5">
    <source>
        <dbReference type="ARBA" id="ARBA00022777"/>
    </source>
</evidence>
<sequence length="210" mass="22611">MQEIEEYHNLLRPAQKIRVGRFAFTVDTTSAEAPSTVFSEIHRALVDLQKTTYPTLRFERTNPAYYRFTCRFSKTGAEVPPASPALFPSQGGGAAVAAAAAAASAASERGAREEADTLCAPSTNQSWFSGASRGAPAPPSPGGGGGGGTTPGVTANILPITAQPEDDVVFEVEVCKLWLLKLHGIRIKRKWGSVFLYKEIYSMLIERIHL</sequence>
<dbReference type="GO" id="GO:0004674">
    <property type="term" value="F:protein serine/threonine kinase activity"/>
    <property type="evidence" value="ECO:0007669"/>
    <property type="project" value="UniProtKB-KW"/>
</dbReference>
<dbReference type="GO" id="GO:0005524">
    <property type="term" value="F:ATP binding"/>
    <property type="evidence" value="ECO:0007669"/>
    <property type="project" value="UniProtKB-KW"/>
</dbReference>
<dbReference type="EMBL" id="JAEFCI010006707">
    <property type="protein sequence ID" value="KAG5459516.1"/>
    <property type="molecule type" value="Genomic_DNA"/>
</dbReference>